<reference evidence="10" key="2">
    <citation type="submission" date="2025-08" db="UniProtKB">
        <authorList>
            <consortium name="Ensembl"/>
        </authorList>
    </citation>
    <scope>IDENTIFICATION</scope>
</reference>
<feature type="compositionally biased region" description="Basic and acidic residues" evidence="9">
    <location>
        <begin position="719"/>
        <end position="736"/>
    </location>
</feature>
<feature type="compositionally biased region" description="Low complexity" evidence="9">
    <location>
        <begin position="54"/>
        <end position="64"/>
    </location>
</feature>
<dbReference type="PRINTS" id="PR00659">
    <property type="entry name" value="CHROMOGRANIN"/>
</dbReference>
<feature type="region of interest" description="Disordered" evidence="9">
    <location>
        <begin position="258"/>
        <end position="303"/>
    </location>
</feature>
<evidence type="ECO:0000256" key="4">
    <source>
        <dbReference type="ARBA" id="ARBA00023157"/>
    </source>
</evidence>
<evidence type="ECO:0000256" key="1">
    <source>
        <dbReference type="ARBA" id="ARBA00004613"/>
    </source>
</evidence>
<evidence type="ECO:0000313" key="10">
    <source>
        <dbReference type="Ensembl" id="ENSCAFP00030000853.1"/>
    </source>
</evidence>
<evidence type="ECO:0000256" key="2">
    <source>
        <dbReference type="ARBA" id="ARBA00005723"/>
    </source>
</evidence>
<evidence type="ECO:0000256" key="6">
    <source>
        <dbReference type="ARBA" id="ARBA00037544"/>
    </source>
</evidence>
<keyword evidence="5" id="KW-0968">Cytoplasmic vesicle</keyword>
<dbReference type="InterPro" id="IPR001990">
    <property type="entry name" value="Granin"/>
</dbReference>
<accession>A0A8C0LS36</accession>
<name>A0A8C0LS36_CANLF</name>
<dbReference type="AlphaFoldDB" id="A0A8C0LS36"/>
<evidence type="ECO:0000313" key="11">
    <source>
        <dbReference type="Proteomes" id="UP000694429"/>
    </source>
</evidence>
<dbReference type="InterPro" id="IPR001819">
    <property type="entry name" value="Chromogranin_AB"/>
</dbReference>
<dbReference type="InterPro" id="IPR018054">
    <property type="entry name" value="Chromogranin_CS"/>
</dbReference>
<proteinExistence type="inferred from homology"/>
<evidence type="ECO:0000256" key="5">
    <source>
        <dbReference type="ARBA" id="ARBA00023329"/>
    </source>
</evidence>
<feature type="compositionally biased region" description="Basic and acidic residues" evidence="9">
    <location>
        <begin position="581"/>
        <end position="604"/>
    </location>
</feature>
<evidence type="ECO:0000256" key="8">
    <source>
        <dbReference type="ARBA" id="ARBA00040787"/>
    </source>
</evidence>
<feature type="compositionally biased region" description="Pro residues" evidence="9">
    <location>
        <begin position="65"/>
        <end position="77"/>
    </location>
</feature>
<dbReference type="PANTHER" id="PTHR10583">
    <property type="entry name" value="CHROMOGRANIN"/>
    <property type="match status" value="1"/>
</dbReference>
<feature type="compositionally biased region" description="Basic and acidic residues" evidence="9">
    <location>
        <begin position="626"/>
        <end position="647"/>
    </location>
</feature>
<organism evidence="10 11">
    <name type="scientific">Canis lupus familiaris</name>
    <name type="common">Dog</name>
    <name type="synonym">Canis familiaris</name>
    <dbReference type="NCBI Taxonomy" id="9615"/>
    <lineage>
        <taxon>Eukaryota</taxon>
        <taxon>Metazoa</taxon>
        <taxon>Chordata</taxon>
        <taxon>Craniata</taxon>
        <taxon>Vertebrata</taxon>
        <taxon>Euteleostomi</taxon>
        <taxon>Mammalia</taxon>
        <taxon>Eutheria</taxon>
        <taxon>Laurasiatheria</taxon>
        <taxon>Carnivora</taxon>
        <taxon>Caniformia</taxon>
        <taxon>Canidae</taxon>
        <taxon>Canis</taxon>
    </lineage>
</organism>
<keyword evidence="4" id="KW-1015">Disulfide bond</keyword>
<dbReference type="Ensembl" id="ENSCAFT00030000987.1">
    <property type="protein sequence ID" value="ENSCAFP00030000853.1"/>
    <property type="gene ID" value="ENSCAFG00030000597.1"/>
</dbReference>
<feature type="region of interest" description="Disordered" evidence="9">
    <location>
        <begin position="1"/>
        <end position="83"/>
    </location>
</feature>
<comment type="similarity">
    <text evidence="2">Belongs to the chromogranin/secretogranin protein family.</text>
</comment>
<dbReference type="Proteomes" id="UP000694429">
    <property type="component" value="Chromosome 8"/>
</dbReference>
<protein>
    <recommendedName>
        <fullName evidence="8">Chromogranin-A</fullName>
    </recommendedName>
</protein>
<keyword evidence="3" id="KW-0964">Secreted</keyword>
<feature type="compositionally biased region" description="Acidic residues" evidence="9">
    <location>
        <begin position="605"/>
        <end position="615"/>
    </location>
</feature>
<dbReference type="PANTHER" id="PTHR10583:SF1">
    <property type="entry name" value="CHROMOGRANIN-A"/>
    <property type="match status" value="1"/>
</dbReference>
<evidence type="ECO:0000256" key="3">
    <source>
        <dbReference type="ARBA" id="ARBA00022525"/>
    </source>
</evidence>
<feature type="region of interest" description="Disordered" evidence="9">
    <location>
        <begin position="102"/>
        <end position="148"/>
    </location>
</feature>
<reference evidence="10" key="1">
    <citation type="submission" date="2019-03" db="EMBL/GenBank/DDBJ databases">
        <authorList>
            <person name="Warren W.C."/>
            <person name="Johnson G.S."/>
        </authorList>
    </citation>
    <scope>NUCLEOTIDE SEQUENCE [LARGE SCALE GENOMIC DNA]</scope>
    <source>
        <strain evidence="10">Basenji</strain>
    </source>
</reference>
<feature type="compositionally biased region" description="Basic and acidic residues" evidence="9">
    <location>
        <begin position="418"/>
        <end position="451"/>
    </location>
</feature>
<dbReference type="Pfam" id="PF01271">
    <property type="entry name" value="Granin"/>
    <property type="match status" value="2"/>
</dbReference>
<feature type="compositionally biased region" description="Pro residues" evidence="9">
    <location>
        <begin position="42"/>
        <end position="53"/>
    </location>
</feature>
<evidence type="ECO:0000256" key="9">
    <source>
        <dbReference type="SAM" id="MobiDB-lite"/>
    </source>
</evidence>
<feature type="compositionally biased region" description="Polar residues" evidence="9">
    <location>
        <begin position="479"/>
        <end position="491"/>
    </location>
</feature>
<dbReference type="GO" id="GO:0098992">
    <property type="term" value="C:neuronal dense core vesicle"/>
    <property type="evidence" value="ECO:0007669"/>
    <property type="project" value="UniProtKB-SubCell"/>
</dbReference>
<dbReference type="GO" id="GO:0005576">
    <property type="term" value="C:extracellular region"/>
    <property type="evidence" value="ECO:0007669"/>
    <property type="project" value="UniProtKB-SubCell"/>
</dbReference>
<dbReference type="PROSITE" id="PS00423">
    <property type="entry name" value="GRANINS_2"/>
    <property type="match status" value="1"/>
</dbReference>
<feature type="region of interest" description="Disordered" evidence="9">
    <location>
        <begin position="692"/>
        <end position="738"/>
    </location>
</feature>
<feature type="region of interest" description="Disordered" evidence="9">
    <location>
        <begin position="402"/>
        <end position="647"/>
    </location>
</feature>
<comment type="function">
    <text evidence="6">Strongly inhibits glucose induced insulin release from the pancreas.</text>
</comment>
<sequence>MTSLPGPGYISSCRPGPRREVGGPRALADGEAEPSAAQFAPAPLPPAPRPRAPPTLARVPAGAAPGPPAARRPPPATRRPGLGLAMRSAAVLALLLCAGQGERARAPPAPGPGSAPSPASRAASVQHRGQRPAPGPRGAPAPAARCVTRGSDPWRPLPCLGSASRVPGGQSWPAPCCPRSWARWDRRRLPPSRLLLWASPSPCRRSQSSPSGVPLPLPASFPTPVPLSHWPCFHSTGLQLSPTSHKPRAGAFPKGSVRELSAAPGDHPHGGSSQGRETKPTPASQWGRGGVLKESTGVNGPPVNPVRKDWALLLEQRHDPSSLFLFPAIALPVSSPVNKGDTEVMKCIVEVISDTLSKPSPMPVSQECFETLRGDERILSILRHQNLLKELQDLALQGAKERAYQKKHSSSEDGLAEAPDKQNDQAEQKEVTGEASPKDAVEKREDSKETENDGDTDGARPQASQEPGRGPQVEGDSQAPGQQEAANTHSLASLPGQKHPDSQAEEDSEGLSQGLVDTEKGPGAEQGQQAKREEEEEEEETGEKAATEEENPTEALNPHPSLGHQETHRGESWPEAQAVDEAGKTGAKEARPPEGEGEREHSRQEEEEEEEEEMAEAPRGLFRGGKNRELEQEQKEEQLSKDWEGAKRWRMDQLAKELTAKKGLQGEDEDDDPDRSMKLSFRARAYDFRGPGLPLRRGWRPTSREDSVEASLPLQVRGYVEEKKEEEGSANRRPEDQELETLMTIEAELEKVAQQLQALLRG</sequence>
<comment type="subcellular location">
    <subcellularLocation>
        <location evidence="7">Cytoplasmic vesicle</location>
        <location evidence="7">Secretory vesicle</location>
        <location evidence="7">Neuronal dense core vesicle</location>
    </subcellularLocation>
    <subcellularLocation>
        <location evidence="1">Secreted</location>
    </subcellularLocation>
</comment>
<evidence type="ECO:0000256" key="7">
    <source>
        <dbReference type="ARBA" id="ARBA00037849"/>
    </source>
</evidence>